<dbReference type="Proteomes" id="UP000249526">
    <property type="component" value="Unassembled WGS sequence"/>
</dbReference>
<name>A0A8G1VIG9_9EURO</name>
<accession>A0A8G1VIG9</accession>
<keyword evidence="2" id="KW-1185">Reference proteome</keyword>
<reference evidence="1 2" key="1">
    <citation type="submission" date="2018-02" db="EMBL/GenBank/DDBJ databases">
        <title>The genomes of Aspergillus section Nigri reveals drivers in fungal speciation.</title>
        <authorList>
            <consortium name="DOE Joint Genome Institute"/>
            <person name="Vesth T.C."/>
            <person name="Nybo J."/>
            <person name="Theobald S."/>
            <person name="Brandl J."/>
            <person name="Frisvad J.C."/>
            <person name="Nielsen K.F."/>
            <person name="Lyhne E.K."/>
            <person name="Kogle M.E."/>
            <person name="Kuo A."/>
            <person name="Riley R."/>
            <person name="Clum A."/>
            <person name="Nolan M."/>
            <person name="Lipzen A."/>
            <person name="Salamov A."/>
            <person name="Henrissat B."/>
            <person name="Wiebenga A."/>
            <person name="De vries R.P."/>
            <person name="Grigoriev I.V."/>
            <person name="Mortensen U.H."/>
            <person name="Andersen M.R."/>
            <person name="Baker S.E."/>
        </authorList>
    </citation>
    <scope>NUCLEOTIDE SEQUENCE [LARGE SCALE GENOMIC DNA]</scope>
    <source>
        <strain evidence="1 2">CBS 112811</strain>
    </source>
</reference>
<dbReference type="EMBL" id="KZ825075">
    <property type="protein sequence ID" value="RAH53660.1"/>
    <property type="molecule type" value="Genomic_DNA"/>
</dbReference>
<dbReference type="RefSeq" id="XP_025511582.1">
    <property type="nucleotide sequence ID" value="XM_025654139.1"/>
</dbReference>
<dbReference type="GeneID" id="37157541"/>
<sequence length="163" mass="17530">MPWFLSIIHDLPSFLSKSCVVTWTTGLQSKMIILVLIEPNCSIIAACLPCYGALFVGATSLKSIIHSFRTVFTVGSQSSTYSKSNIRNRNGLGLAIDSADKFQGTRNSQVELTGTVPRWPEASAGGHTTVHINSPVQQHESRASQCQSPGITVETALNVSTAH</sequence>
<proteinExistence type="predicted"/>
<protein>
    <submittedName>
        <fullName evidence="1">Uncharacterized protein</fullName>
    </submittedName>
</protein>
<evidence type="ECO:0000313" key="1">
    <source>
        <dbReference type="EMBL" id="RAH53660.1"/>
    </source>
</evidence>
<gene>
    <name evidence="1" type="ORF">BO85DRAFT_150013</name>
</gene>
<evidence type="ECO:0000313" key="2">
    <source>
        <dbReference type="Proteomes" id="UP000249526"/>
    </source>
</evidence>
<organism evidence="1 2">
    <name type="scientific">Aspergillus piperis CBS 112811</name>
    <dbReference type="NCBI Taxonomy" id="1448313"/>
    <lineage>
        <taxon>Eukaryota</taxon>
        <taxon>Fungi</taxon>
        <taxon>Dikarya</taxon>
        <taxon>Ascomycota</taxon>
        <taxon>Pezizomycotina</taxon>
        <taxon>Eurotiomycetes</taxon>
        <taxon>Eurotiomycetidae</taxon>
        <taxon>Eurotiales</taxon>
        <taxon>Aspergillaceae</taxon>
        <taxon>Aspergillus</taxon>
        <taxon>Aspergillus subgen. Circumdati</taxon>
    </lineage>
</organism>
<dbReference type="AlphaFoldDB" id="A0A8G1VIG9"/>